<sequence length="61" mass="6574">MIQLTPARDDDHNARSATLPESKEIEGNHGVGNRGPAQLGVTPITFRRDRIYGGSELSLAS</sequence>
<dbReference type="Proteomes" id="UP000238701">
    <property type="component" value="Unassembled WGS sequence"/>
</dbReference>
<evidence type="ECO:0000313" key="3">
    <source>
        <dbReference type="Proteomes" id="UP000238701"/>
    </source>
</evidence>
<evidence type="ECO:0000313" key="2">
    <source>
        <dbReference type="EMBL" id="SPF34592.1"/>
    </source>
</evidence>
<organism evidence="2 3">
    <name type="scientific">Candidatus Sulfotelmatobacter kueseliae</name>
    <dbReference type="NCBI Taxonomy" id="2042962"/>
    <lineage>
        <taxon>Bacteria</taxon>
        <taxon>Pseudomonadati</taxon>
        <taxon>Acidobacteriota</taxon>
        <taxon>Terriglobia</taxon>
        <taxon>Terriglobales</taxon>
        <taxon>Candidatus Korobacteraceae</taxon>
        <taxon>Candidatus Sulfotelmatobacter</taxon>
    </lineage>
</organism>
<gene>
    <name evidence="2" type="ORF">SBA1_1310013</name>
</gene>
<accession>A0A2U3K4K5</accession>
<feature type="region of interest" description="Disordered" evidence="1">
    <location>
        <begin position="1"/>
        <end position="40"/>
    </location>
</feature>
<name>A0A2U3K4K5_9BACT</name>
<reference evidence="3" key="1">
    <citation type="submission" date="2018-02" db="EMBL/GenBank/DDBJ databases">
        <authorList>
            <person name="Hausmann B."/>
        </authorList>
    </citation>
    <scope>NUCLEOTIDE SEQUENCE [LARGE SCALE GENOMIC DNA]</scope>
    <source>
        <strain evidence="3">Peat soil MAG SbA1</strain>
    </source>
</reference>
<protein>
    <submittedName>
        <fullName evidence="2">Uncharacterized protein</fullName>
    </submittedName>
</protein>
<dbReference type="AlphaFoldDB" id="A0A2U3K4K5"/>
<dbReference type="EMBL" id="OMOD01000037">
    <property type="protein sequence ID" value="SPF34592.1"/>
    <property type="molecule type" value="Genomic_DNA"/>
</dbReference>
<evidence type="ECO:0000256" key="1">
    <source>
        <dbReference type="SAM" id="MobiDB-lite"/>
    </source>
</evidence>
<proteinExistence type="predicted"/>